<evidence type="ECO:0000313" key="6">
    <source>
        <dbReference type="Proteomes" id="UP000440041"/>
    </source>
</evidence>
<dbReference type="EMBL" id="WBSO01000007">
    <property type="protein sequence ID" value="KAB8297536.1"/>
    <property type="molecule type" value="Genomic_DNA"/>
</dbReference>
<dbReference type="Gene3D" id="3.40.630.30">
    <property type="match status" value="1"/>
</dbReference>
<dbReference type="SUPFAM" id="SSF55729">
    <property type="entry name" value="Acyl-CoA N-acyltransferases (Nat)"/>
    <property type="match status" value="1"/>
</dbReference>
<dbReference type="GO" id="GO:0008080">
    <property type="term" value="F:N-acetyltransferase activity"/>
    <property type="evidence" value="ECO:0007669"/>
    <property type="project" value="UniProtKB-ARBA"/>
</dbReference>
<dbReference type="PROSITE" id="PS51186">
    <property type="entry name" value="GNAT"/>
    <property type="match status" value="1"/>
</dbReference>
<dbReference type="CDD" id="cd04301">
    <property type="entry name" value="NAT_SF"/>
    <property type="match status" value="1"/>
</dbReference>
<dbReference type="AlphaFoldDB" id="A0A6A2V7Z5"/>
<accession>A0A6A2V7Z5</accession>
<evidence type="ECO:0000313" key="5">
    <source>
        <dbReference type="EMBL" id="KAB8297536.1"/>
    </source>
</evidence>
<sequence>MIDARYHGIMTTPTPQLALLPIRTATAQDLDAIDSLERACFPPAEAASRTSISSRLAVFPDHFWLLEAPRNPDTGDHDEHGERADAGDRIDGAGSTDAGLLLSFVNGMVTDQPHLLDDMYDHAEMHDPHGAWQMIFGVDTHPDYRRHGYAGRVLRHAIDTARAEHRRGVVLTCKDRLVHFYASFGFRDEGMSASTHGGVPWHEMRLTF</sequence>
<dbReference type="Proteomes" id="UP000440041">
    <property type="component" value="Unassembled WGS sequence"/>
</dbReference>
<protein>
    <submittedName>
        <fullName evidence="5">Acetyltransferase</fullName>
    </submittedName>
</protein>
<dbReference type="PANTHER" id="PTHR10908">
    <property type="entry name" value="SEROTONIN N-ACETYLTRANSFERASE"/>
    <property type="match status" value="1"/>
</dbReference>
<dbReference type="PANTHER" id="PTHR10908:SF0">
    <property type="entry name" value="SEROTONIN N-ACETYLTRANSFERASE"/>
    <property type="match status" value="1"/>
</dbReference>
<gene>
    <name evidence="5" type="ORF">DSM100238_1139</name>
</gene>
<feature type="domain" description="N-acetyltransferase" evidence="4">
    <location>
        <begin position="20"/>
        <end position="208"/>
    </location>
</feature>
<dbReference type="Pfam" id="PF00583">
    <property type="entry name" value="Acetyltransf_1"/>
    <property type="match status" value="1"/>
</dbReference>
<evidence type="ECO:0000256" key="1">
    <source>
        <dbReference type="ARBA" id="ARBA00022679"/>
    </source>
</evidence>
<reference evidence="5 6" key="1">
    <citation type="submission" date="2019-09" db="EMBL/GenBank/DDBJ databases">
        <title>Characterization of the phylogenetic diversity of two novel species belonging to the genus Bifidobacterium: Bifidobacterium cebidarum sp. nov. and Bifidobacterium leontopitheci sp. nov.</title>
        <authorList>
            <person name="Lugli G.A."/>
            <person name="Duranti S."/>
            <person name="Milani C."/>
            <person name="Turroni F."/>
            <person name="Ventura M."/>
        </authorList>
    </citation>
    <scope>NUCLEOTIDE SEQUENCE [LARGE SCALE GENOMIC DNA]</scope>
    <source>
        <strain evidence="5 6">DSM 100238</strain>
    </source>
</reference>
<evidence type="ECO:0000256" key="2">
    <source>
        <dbReference type="ARBA" id="ARBA00023315"/>
    </source>
</evidence>
<name>A0A6A2V7Z5_9BIFI</name>
<dbReference type="InterPro" id="IPR000182">
    <property type="entry name" value="GNAT_dom"/>
</dbReference>
<keyword evidence="6" id="KW-1185">Reference proteome</keyword>
<feature type="region of interest" description="Disordered" evidence="3">
    <location>
        <begin position="69"/>
        <end position="90"/>
    </location>
</feature>
<keyword evidence="2" id="KW-0012">Acyltransferase</keyword>
<proteinExistence type="predicted"/>
<evidence type="ECO:0000256" key="3">
    <source>
        <dbReference type="SAM" id="MobiDB-lite"/>
    </source>
</evidence>
<keyword evidence="1 5" id="KW-0808">Transferase</keyword>
<feature type="compositionally biased region" description="Basic and acidic residues" evidence="3">
    <location>
        <begin position="73"/>
        <end position="90"/>
    </location>
</feature>
<dbReference type="InterPro" id="IPR016181">
    <property type="entry name" value="Acyl_CoA_acyltransferase"/>
</dbReference>
<evidence type="ECO:0000259" key="4">
    <source>
        <dbReference type="PROSITE" id="PS51186"/>
    </source>
</evidence>
<dbReference type="InterPro" id="IPR051635">
    <property type="entry name" value="SNAT-like"/>
</dbReference>
<organism evidence="5 6">
    <name type="scientific">Bifidobacterium apri</name>
    <dbReference type="NCBI Taxonomy" id="1769423"/>
    <lineage>
        <taxon>Bacteria</taxon>
        <taxon>Bacillati</taxon>
        <taxon>Actinomycetota</taxon>
        <taxon>Actinomycetes</taxon>
        <taxon>Bifidobacteriales</taxon>
        <taxon>Bifidobacteriaceae</taxon>
        <taxon>Bifidobacterium</taxon>
    </lineage>
</organism>
<comment type="caution">
    <text evidence="5">The sequence shown here is derived from an EMBL/GenBank/DDBJ whole genome shotgun (WGS) entry which is preliminary data.</text>
</comment>